<keyword evidence="3 6" id="KW-0694">RNA-binding</keyword>
<protein>
    <recommendedName>
        <fullName evidence="6">H/ACA ribonucleoprotein complex subunit 2</fullName>
    </recommendedName>
    <alternativeName>
        <fullName evidence="6">Nucleolar protein family A member 2</fullName>
    </alternativeName>
</protein>
<comment type="function">
    <text evidence="6">Common component of the spliceosome and rRNA processing machinery.</text>
</comment>
<dbReference type="InterPro" id="IPR018492">
    <property type="entry name" value="Ribosomal_eL8/Nhp2"/>
</dbReference>
<evidence type="ECO:0000256" key="1">
    <source>
        <dbReference type="ARBA" id="ARBA00004604"/>
    </source>
</evidence>
<dbReference type="SUPFAM" id="SSF55315">
    <property type="entry name" value="L30e-like"/>
    <property type="match status" value="1"/>
</dbReference>
<evidence type="ECO:0000256" key="3">
    <source>
        <dbReference type="ARBA" id="ARBA00022884"/>
    </source>
</evidence>
<gene>
    <name evidence="8" type="primary">NHP2L1</name>
    <name evidence="8" type="ORF">MHBO_001101</name>
</gene>
<name>A0ABV2AI07_9EUKA</name>
<accession>A0ABV2AI07</accession>
<dbReference type="InterPro" id="IPR004038">
    <property type="entry name" value="Ribosomal_eL8/eL30/eS12/Gad45"/>
</dbReference>
<evidence type="ECO:0000256" key="2">
    <source>
        <dbReference type="ARBA" id="ARBA00007337"/>
    </source>
</evidence>
<feature type="domain" description="Ribosomal protein eL8/eL30/eS12/Gadd45" evidence="7">
    <location>
        <begin position="19"/>
        <end position="107"/>
    </location>
</feature>
<evidence type="ECO:0000259" key="7">
    <source>
        <dbReference type="Pfam" id="PF01248"/>
    </source>
</evidence>
<dbReference type="PANTHER" id="PTHR23105">
    <property type="entry name" value="RIBOSOMAL PROTEIN L7AE FAMILY MEMBER"/>
    <property type="match status" value="1"/>
</dbReference>
<dbReference type="PROSITE" id="PS01082">
    <property type="entry name" value="RIBOSOMAL_L7AE"/>
    <property type="match status" value="1"/>
</dbReference>
<dbReference type="PRINTS" id="PR00881">
    <property type="entry name" value="L7ARS6FAMILY"/>
</dbReference>
<sequence>MSEVNSRAFPLADEELKKKLLELVQSSHQYKQVKRGANESTKALNRGQAEIIVMAADTDPIEIVMHLPLLCEDKNVPYVFVSSKMALGRACGLSRSLIACAILKDEDGNLQNQLNSTKRKIEQLMI</sequence>
<dbReference type="InterPro" id="IPR002415">
    <property type="entry name" value="H/ACA_rnp_Nhp2-like"/>
</dbReference>
<reference evidence="8 9" key="1">
    <citation type="journal article" date="2024" name="BMC Biol.">
        <title>Comparative genomics of Ascetosporea gives new insight into the evolutionary basis for animal parasitism in Rhizaria.</title>
        <authorList>
            <person name="Hiltunen Thoren M."/>
            <person name="Onut-Brannstrom I."/>
            <person name="Alfjorden A."/>
            <person name="Peckova H."/>
            <person name="Swords F."/>
            <person name="Hooper C."/>
            <person name="Holzer A.S."/>
            <person name="Bass D."/>
            <person name="Burki F."/>
        </authorList>
    </citation>
    <scope>NUCLEOTIDE SEQUENCE [LARGE SCALE GENOMIC DNA]</scope>
    <source>
        <strain evidence="8">20-A016</strain>
    </source>
</reference>
<proteinExistence type="inferred from homology"/>
<evidence type="ECO:0000313" key="9">
    <source>
        <dbReference type="Proteomes" id="UP001439008"/>
    </source>
</evidence>
<dbReference type="InterPro" id="IPR029064">
    <property type="entry name" value="Ribosomal_eL30-like_sf"/>
</dbReference>
<organism evidence="8 9">
    <name type="scientific">Bonamia ostreae</name>
    <dbReference type="NCBI Taxonomy" id="126728"/>
    <lineage>
        <taxon>Eukaryota</taxon>
        <taxon>Sar</taxon>
        <taxon>Rhizaria</taxon>
        <taxon>Endomyxa</taxon>
        <taxon>Ascetosporea</taxon>
        <taxon>Haplosporida</taxon>
        <taxon>Bonamia</taxon>
    </lineage>
</organism>
<evidence type="ECO:0000256" key="6">
    <source>
        <dbReference type="RuleBase" id="RU366039"/>
    </source>
</evidence>
<dbReference type="PRINTS" id="PR00883">
    <property type="entry name" value="NUCLEARHMG"/>
</dbReference>
<comment type="caution">
    <text evidence="8">The sequence shown here is derived from an EMBL/GenBank/DDBJ whole genome shotgun (WGS) entry which is preliminary data.</text>
</comment>
<dbReference type="EMBL" id="JBDODL010000237">
    <property type="protein sequence ID" value="MES1919242.1"/>
    <property type="molecule type" value="Genomic_DNA"/>
</dbReference>
<dbReference type="Proteomes" id="UP001439008">
    <property type="component" value="Unassembled WGS sequence"/>
</dbReference>
<dbReference type="InterPro" id="IPR050257">
    <property type="entry name" value="eL8/uL1-like"/>
</dbReference>
<comment type="subcellular location">
    <subcellularLocation>
        <location evidence="1 6">Nucleus</location>
        <location evidence="1 6">Nucleolus</location>
    </subcellularLocation>
</comment>
<keyword evidence="4 6" id="KW-0539">Nucleus</keyword>
<dbReference type="Gene3D" id="3.30.1330.30">
    <property type="match status" value="1"/>
</dbReference>
<comment type="similarity">
    <text evidence="2 6">Belongs to the eukaryotic ribosomal protein eL8 family.</text>
</comment>
<dbReference type="Pfam" id="PF01248">
    <property type="entry name" value="Ribosomal_L7Ae"/>
    <property type="match status" value="1"/>
</dbReference>
<evidence type="ECO:0000256" key="5">
    <source>
        <dbReference type="ARBA" id="ARBA00023274"/>
    </source>
</evidence>
<keyword evidence="5 6" id="KW-0687">Ribonucleoprotein</keyword>
<comment type="function">
    <text evidence="6">Required for ribosome biogenesis. Part of a complex which catalyzes pseudouridylation of rRNA. This involves the isomerization of uridine such that the ribose is subsequently attached to C5, instead of the normal N1. Pseudouridine ('psi') residues may serve to stabilize the conformation of rRNAs.</text>
</comment>
<keyword evidence="9" id="KW-1185">Reference proteome</keyword>
<evidence type="ECO:0000256" key="4">
    <source>
        <dbReference type="ARBA" id="ARBA00023242"/>
    </source>
</evidence>
<dbReference type="InterPro" id="IPR004037">
    <property type="entry name" value="Ribosomal_eL8-like_CS"/>
</dbReference>
<evidence type="ECO:0000313" key="8">
    <source>
        <dbReference type="EMBL" id="MES1919242.1"/>
    </source>
</evidence>